<dbReference type="SMART" id="SM00406">
    <property type="entry name" value="IGv"/>
    <property type="match status" value="1"/>
</dbReference>
<dbReference type="Pfam" id="PF07686">
    <property type="entry name" value="V-set"/>
    <property type="match status" value="1"/>
</dbReference>
<reference evidence="2" key="1">
    <citation type="submission" date="2009-12" db="EMBL/GenBank/DDBJ databases">
        <title>The Genome Sequence of Anolis carolinensis (Green Anole Lizard).</title>
        <authorList>
            <consortium name="The Genome Sequencing Platform"/>
            <person name="Di Palma F."/>
            <person name="Alfoldi J."/>
            <person name="Heiman D."/>
            <person name="Young S."/>
            <person name="Grabherr M."/>
            <person name="Johnson J."/>
            <person name="Lander E.S."/>
            <person name="Lindblad-Toh K."/>
        </authorList>
    </citation>
    <scope>NUCLEOTIDE SEQUENCE [LARGE SCALE GENOMIC DNA]</scope>
    <source>
        <strain evidence="2">JBL SC #1</strain>
    </source>
</reference>
<evidence type="ECO:0000313" key="3">
    <source>
        <dbReference type="Proteomes" id="UP000001646"/>
    </source>
</evidence>
<dbReference type="InterPro" id="IPR013783">
    <property type="entry name" value="Ig-like_fold"/>
</dbReference>
<dbReference type="Gene3D" id="2.60.40.10">
    <property type="entry name" value="Immunoglobulins"/>
    <property type="match status" value="1"/>
</dbReference>
<dbReference type="SMART" id="SM00409">
    <property type="entry name" value="IG"/>
    <property type="match status" value="1"/>
</dbReference>
<name>H9GSZ9_ANOCA</name>
<dbReference type="PROSITE" id="PS50835">
    <property type="entry name" value="IG_LIKE"/>
    <property type="match status" value="1"/>
</dbReference>
<reference evidence="2" key="3">
    <citation type="submission" date="2025-09" db="UniProtKB">
        <authorList>
            <consortium name="Ensembl"/>
        </authorList>
    </citation>
    <scope>IDENTIFICATION</scope>
</reference>
<dbReference type="InterPro" id="IPR013106">
    <property type="entry name" value="Ig_V-set"/>
</dbReference>
<protein>
    <recommendedName>
        <fullName evidence="1">Ig-like domain-containing protein</fullName>
    </recommendedName>
</protein>
<dbReference type="InterPro" id="IPR050150">
    <property type="entry name" value="IgV_Light_Chain"/>
</dbReference>
<evidence type="ECO:0000259" key="1">
    <source>
        <dbReference type="PROSITE" id="PS50835"/>
    </source>
</evidence>
<dbReference type="InterPro" id="IPR007110">
    <property type="entry name" value="Ig-like_dom"/>
</dbReference>
<dbReference type="GeneTree" id="ENSGT00940000154179"/>
<dbReference type="STRING" id="28377.ENSACAP00000019770"/>
<dbReference type="eggNOG" id="ENOG502SQN8">
    <property type="taxonomic scope" value="Eukaryota"/>
</dbReference>
<dbReference type="GO" id="GO:0006955">
    <property type="term" value="P:immune response"/>
    <property type="evidence" value="ECO:0000318"/>
    <property type="project" value="GO_Central"/>
</dbReference>
<accession>H9GSZ9</accession>
<keyword evidence="3" id="KW-1185">Reference proteome</keyword>
<dbReference type="SUPFAM" id="SSF48726">
    <property type="entry name" value="Immunoglobulin"/>
    <property type="match status" value="1"/>
</dbReference>
<dbReference type="InterPro" id="IPR036179">
    <property type="entry name" value="Ig-like_dom_sf"/>
</dbReference>
<dbReference type="GO" id="GO:0019814">
    <property type="term" value="C:immunoglobulin complex"/>
    <property type="evidence" value="ECO:0000318"/>
    <property type="project" value="GO_Central"/>
</dbReference>
<proteinExistence type="predicted"/>
<dbReference type="AlphaFoldDB" id="H9GSZ9"/>
<dbReference type="InterPro" id="IPR003599">
    <property type="entry name" value="Ig_sub"/>
</dbReference>
<dbReference type="Proteomes" id="UP000001646">
    <property type="component" value="Unplaced"/>
</dbReference>
<sequence>VVWEIIQLQSLKDPELVALGGTVTLSCTYNSGNITDNNYPWWIQQNPGSKPRRMMYYTSIRPWDVPARFSGSRSGNVMSLNITGVQAEDEAVYYCAVWTESGYHSC</sequence>
<dbReference type="Ensembl" id="ENSACAT00000025398.3">
    <property type="protein sequence ID" value="ENSACAP00000019770.3"/>
    <property type="gene ID" value="ENSACAG00000026467.3"/>
</dbReference>
<organism evidence="2 3">
    <name type="scientific">Anolis carolinensis</name>
    <name type="common">Green anole</name>
    <name type="synonym">American chameleon</name>
    <dbReference type="NCBI Taxonomy" id="28377"/>
    <lineage>
        <taxon>Eukaryota</taxon>
        <taxon>Metazoa</taxon>
        <taxon>Chordata</taxon>
        <taxon>Craniata</taxon>
        <taxon>Vertebrata</taxon>
        <taxon>Euteleostomi</taxon>
        <taxon>Lepidosauria</taxon>
        <taxon>Squamata</taxon>
        <taxon>Bifurcata</taxon>
        <taxon>Unidentata</taxon>
        <taxon>Episquamata</taxon>
        <taxon>Toxicofera</taxon>
        <taxon>Iguania</taxon>
        <taxon>Dactyloidae</taxon>
        <taxon>Anolis</taxon>
    </lineage>
</organism>
<dbReference type="Bgee" id="ENSACAG00000026467">
    <property type="expression patterns" value="Expressed in lung and 7 other cell types or tissues"/>
</dbReference>
<dbReference type="HOGENOM" id="CLU_077975_4_0_1"/>
<evidence type="ECO:0000313" key="2">
    <source>
        <dbReference type="Ensembl" id="ENSACAP00000019770.3"/>
    </source>
</evidence>
<dbReference type="InParanoid" id="H9GSZ9"/>
<dbReference type="PANTHER" id="PTHR23267">
    <property type="entry name" value="IMMUNOGLOBULIN LIGHT CHAIN"/>
    <property type="match status" value="1"/>
</dbReference>
<feature type="domain" description="Ig-like" evidence="1">
    <location>
        <begin position="20"/>
        <end position="97"/>
    </location>
</feature>
<reference evidence="2" key="2">
    <citation type="submission" date="2025-08" db="UniProtKB">
        <authorList>
            <consortium name="Ensembl"/>
        </authorList>
    </citation>
    <scope>IDENTIFICATION</scope>
</reference>